<dbReference type="Proteomes" id="UP000001844">
    <property type="component" value="Chromosome"/>
</dbReference>
<sequence>MVRIWRLILLAVFLMTCAAVGATEKQDEVEDETYSEETIIDAASEFFGKTTKALAQAIEKVFEEQGRPNGYITGTEGGGAIGVGLRYGEGVLHTKRGGRNKVYWQGPSVGFDFGGNLSKVFTLVYHLGDIDDLFQRIPGVDGSLYLVGGISVNYQQTGDLILAPIRTGVGWRAGASIGYVHYTRKKSWIPF</sequence>
<proteinExistence type="predicted"/>
<keyword evidence="1" id="KW-0732">Signal</keyword>
<organism evidence="2 3">
    <name type="scientific">Nitrosococcus halophilus (strain Nc4)</name>
    <dbReference type="NCBI Taxonomy" id="472759"/>
    <lineage>
        <taxon>Bacteria</taxon>
        <taxon>Pseudomonadati</taxon>
        <taxon>Pseudomonadota</taxon>
        <taxon>Gammaproteobacteria</taxon>
        <taxon>Chromatiales</taxon>
        <taxon>Chromatiaceae</taxon>
        <taxon>Nitrosococcus</taxon>
    </lineage>
</organism>
<feature type="chain" id="PRO_5003069816" description="DUF1134 domain-containing protein" evidence="1">
    <location>
        <begin position="22"/>
        <end position="191"/>
    </location>
</feature>
<protein>
    <recommendedName>
        <fullName evidence="4">DUF1134 domain-containing protein</fullName>
    </recommendedName>
</protein>
<name>D5C149_NITHN</name>
<dbReference type="EMBL" id="CP001798">
    <property type="protein sequence ID" value="ADE14606.1"/>
    <property type="molecule type" value="Genomic_DNA"/>
</dbReference>
<accession>D5C149</accession>
<dbReference type="OrthoDB" id="9796051at2"/>
<evidence type="ECO:0000313" key="2">
    <source>
        <dbReference type="EMBL" id="ADE14606.1"/>
    </source>
</evidence>
<dbReference type="STRING" id="472759.Nhal_1455"/>
<dbReference type="KEGG" id="nhl:Nhal_1455"/>
<dbReference type="InterPro" id="IPR008325">
    <property type="entry name" value="EipA-like"/>
</dbReference>
<dbReference type="AlphaFoldDB" id="D5C149"/>
<evidence type="ECO:0000256" key="1">
    <source>
        <dbReference type="SAM" id="SignalP"/>
    </source>
</evidence>
<gene>
    <name evidence="2" type="ordered locus">Nhal_1455</name>
</gene>
<dbReference type="HOGENOM" id="CLU_077638_1_0_6"/>
<evidence type="ECO:0008006" key="4">
    <source>
        <dbReference type="Google" id="ProtNLM"/>
    </source>
</evidence>
<feature type="signal peptide" evidence="1">
    <location>
        <begin position="1"/>
        <end position="21"/>
    </location>
</feature>
<dbReference type="RefSeq" id="WP_013032497.1">
    <property type="nucleotide sequence ID" value="NC_013960.1"/>
</dbReference>
<dbReference type="eggNOG" id="COG5400">
    <property type="taxonomic scope" value="Bacteria"/>
</dbReference>
<reference evidence="3" key="1">
    <citation type="submission" date="2010-04" db="EMBL/GenBank/DDBJ databases">
        <title>Complete genome sequence of Nitrosococcus halophilus Nc4, a salt-adapted, aerobic obligate ammonia-oxidizing sulfur purple bacterium.</title>
        <authorList>
            <consortium name="US DOE Joint Genome Institute"/>
            <person name="Campbell M.A."/>
            <person name="Malfatti S.A."/>
            <person name="Chain P.S.G."/>
            <person name="Heidelberg J.F."/>
            <person name="Ward B.B."/>
            <person name="Klotz M.G."/>
        </authorList>
    </citation>
    <scope>NUCLEOTIDE SEQUENCE [LARGE SCALE GENOMIC DNA]</scope>
    <source>
        <strain evidence="3">Nc4</strain>
    </source>
</reference>
<dbReference type="Pfam" id="PF06577">
    <property type="entry name" value="EipA"/>
    <property type="match status" value="1"/>
</dbReference>
<evidence type="ECO:0000313" key="3">
    <source>
        <dbReference type="Proteomes" id="UP000001844"/>
    </source>
</evidence>
<keyword evidence="3" id="KW-1185">Reference proteome</keyword>